<dbReference type="Gene3D" id="2.60.40.150">
    <property type="entry name" value="C2 domain"/>
    <property type="match status" value="1"/>
</dbReference>
<feature type="compositionally biased region" description="Gly residues" evidence="1">
    <location>
        <begin position="634"/>
        <end position="645"/>
    </location>
</feature>
<dbReference type="PANTHER" id="PTHR47800:SF5">
    <property type="entry name" value="FER-1-LIKE PROTEIN 6"/>
    <property type="match status" value="1"/>
</dbReference>
<proteinExistence type="predicted"/>
<gene>
    <name evidence="3" type="ORF">LTR97_010220</name>
</gene>
<dbReference type="PROSITE" id="PS50004">
    <property type="entry name" value="C2"/>
    <property type="match status" value="1"/>
</dbReference>
<protein>
    <recommendedName>
        <fullName evidence="2">C2 domain-containing protein</fullName>
    </recommendedName>
</protein>
<feature type="region of interest" description="Disordered" evidence="1">
    <location>
        <begin position="437"/>
        <end position="483"/>
    </location>
</feature>
<dbReference type="SUPFAM" id="SSF49562">
    <property type="entry name" value="C2 domain (Calcium/lipid-binding domain, CaLB)"/>
    <property type="match status" value="1"/>
</dbReference>
<evidence type="ECO:0000259" key="2">
    <source>
        <dbReference type="PROSITE" id="PS50004"/>
    </source>
</evidence>
<feature type="domain" description="C2" evidence="2">
    <location>
        <begin position="52"/>
        <end position="183"/>
    </location>
</feature>
<comment type="caution">
    <text evidence="3">The sequence shown here is derived from an EMBL/GenBank/DDBJ whole genome shotgun (WGS) entry which is preliminary data.</text>
</comment>
<sequence length="645" mass="72864">MSTEALNNEKTAHNTTPQTTPPPSWPHDAEKAAGQTEQNGPPQHAEQKPTEDGPAGGFDATPIPSRPAGYTLKITIHRATNLPMADINSFSSDPYVLAQIDSETPTRHKEDPPVRHRTQTIRQNTEPVWNDEWIVANVPATGMKLKLRVYDEDPADKDDRLGNVHVHVDHISDEWAGLKEQSYEMKARMASKRAYLIRMAAVCMRTSKHLRGNLFVSIENLGRTQQDGQNGRIYTVGPCRWVRHYDPILGRIMGMKEPDEDGDEPKQVGEKQQKQQESQKRDSGPKDKKKVQKYNFQANQMQLQGPVPAHLYHRYVEFKPFVKGMFTGSGVRGFILSKALHHQHARVYNFDRQTIWGNYTYPQNGQDESMTKQFLDLVHYDKGGRIFTYVLTLDALWRFTETGKEFGIDMLSKHTMHSDVSIYIAFSGEFFVRRLKHPRRPPPPDPIDSSSNIDSPEHRQNDWHPPNDVPGGPPREDEEPPKDPAYYELVIDNDSGTYRPNAKLLPLLKEFLARGLPGIHIQTLDCQADAEKMSRMKDEQRERKKAEGNNVIYMQGSRSSSISSSDEEDLDRMQAEFEGGRDGHGHDDGVVGQAARDAKLKQQARWRKAKGQYKGNARNKVDAEDEGFGDEEGGGQAREGAGGSS</sequence>
<evidence type="ECO:0000313" key="3">
    <source>
        <dbReference type="EMBL" id="KAK5693651.1"/>
    </source>
</evidence>
<dbReference type="EMBL" id="JAVRQU010000017">
    <property type="protein sequence ID" value="KAK5693651.1"/>
    <property type="molecule type" value="Genomic_DNA"/>
</dbReference>
<feature type="region of interest" description="Disordered" evidence="1">
    <location>
        <begin position="1"/>
        <end position="66"/>
    </location>
</feature>
<evidence type="ECO:0000256" key="1">
    <source>
        <dbReference type="SAM" id="MobiDB-lite"/>
    </source>
</evidence>
<dbReference type="AlphaFoldDB" id="A0AAN7ZZC5"/>
<feature type="compositionally biased region" description="Basic and acidic residues" evidence="1">
    <location>
        <begin position="571"/>
        <end position="589"/>
    </location>
</feature>
<feature type="region of interest" description="Disordered" evidence="1">
    <location>
        <begin position="532"/>
        <end position="645"/>
    </location>
</feature>
<feature type="region of interest" description="Disordered" evidence="1">
    <location>
        <begin position="253"/>
        <end position="290"/>
    </location>
</feature>
<feature type="compositionally biased region" description="Basic residues" evidence="1">
    <location>
        <begin position="602"/>
        <end position="611"/>
    </location>
</feature>
<accession>A0AAN7ZZC5</accession>
<reference evidence="3" key="1">
    <citation type="submission" date="2023-08" db="EMBL/GenBank/DDBJ databases">
        <title>Black Yeasts Isolated from many extreme environments.</title>
        <authorList>
            <person name="Coleine C."/>
            <person name="Stajich J.E."/>
            <person name="Selbmann L."/>
        </authorList>
    </citation>
    <scope>NUCLEOTIDE SEQUENCE</scope>
    <source>
        <strain evidence="3">CCFEE 5810</strain>
    </source>
</reference>
<feature type="compositionally biased region" description="Acidic residues" evidence="1">
    <location>
        <begin position="623"/>
        <end position="633"/>
    </location>
</feature>
<feature type="compositionally biased region" description="Basic and acidic residues" evidence="1">
    <location>
        <begin position="532"/>
        <end position="547"/>
    </location>
</feature>
<dbReference type="Pfam" id="PF00168">
    <property type="entry name" value="C2"/>
    <property type="match status" value="1"/>
</dbReference>
<dbReference type="InterPro" id="IPR035892">
    <property type="entry name" value="C2_domain_sf"/>
</dbReference>
<dbReference type="GO" id="GO:0010628">
    <property type="term" value="P:positive regulation of gene expression"/>
    <property type="evidence" value="ECO:0007669"/>
    <property type="project" value="TreeGrafter"/>
</dbReference>
<dbReference type="InterPro" id="IPR000008">
    <property type="entry name" value="C2_dom"/>
</dbReference>
<dbReference type="Proteomes" id="UP001310594">
    <property type="component" value="Unassembled WGS sequence"/>
</dbReference>
<evidence type="ECO:0000313" key="4">
    <source>
        <dbReference type="Proteomes" id="UP001310594"/>
    </source>
</evidence>
<feature type="compositionally biased region" description="Basic and acidic residues" evidence="1">
    <location>
        <begin position="264"/>
        <end position="286"/>
    </location>
</feature>
<organism evidence="3 4">
    <name type="scientific">Elasticomyces elasticus</name>
    <dbReference type="NCBI Taxonomy" id="574655"/>
    <lineage>
        <taxon>Eukaryota</taxon>
        <taxon>Fungi</taxon>
        <taxon>Dikarya</taxon>
        <taxon>Ascomycota</taxon>
        <taxon>Pezizomycotina</taxon>
        <taxon>Dothideomycetes</taxon>
        <taxon>Dothideomycetidae</taxon>
        <taxon>Mycosphaerellales</taxon>
        <taxon>Teratosphaeriaceae</taxon>
        <taxon>Elasticomyces</taxon>
    </lineage>
</organism>
<dbReference type="PANTHER" id="PTHR47800">
    <property type="entry name" value="C2 DOMAIN-CONTAINING PROTEIN"/>
    <property type="match status" value="1"/>
</dbReference>
<dbReference type="SMART" id="SM00239">
    <property type="entry name" value="C2"/>
    <property type="match status" value="1"/>
</dbReference>
<name>A0AAN7ZZC5_9PEZI</name>